<keyword evidence="4" id="KW-1185">Reference proteome</keyword>
<dbReference type="InterPro" id="IPR002347">
    <property type="entry name" value="SDR_fam"/>
</dbReference>
<evidence type="ECO:0000256" key="2">
    <source>
        <dbReference type="RuleBase" id="RU000363"/>
    </source>
</evidence>
<proteinExistence type="inferred from homology"/>
<protein>
    <recommendedName>
        <fullName evidence="5">Short-chain oxidoreductase</fullName>
    </recommendedName>
</protein>
<sequence length="293" mass="31772">MAATFTRTKKQLTWLITGSSSGFGLSLARIAQAGGHKVIATSRNPSKTHDLVKEVESKGGKWVQLDVDSPNSAQVINDLEKSGTEIDILVNNAGFSIYSPIETFQEQEIRAEMESMYFGPLRLIQAVLPYMRQRRYGVIVNMSSGASLEARDSMGAYAGAKAALDGLTKVLAKEVAPFNIRALTVVLGTFNTNMGNAAIYGKNPLPKDYEGSVADMTMKYIASGKIPINGDKDKAMKATYDVVVGEGVGAGKEAERFLPLGTDMTQRVQMVQDYLKNGIEAFKDVTNNVNIDK</sequence>
<dbReference type="PANTHER" id="PTHR43976:SF6">
    <property type="entry name" value="OXIDOREDUCTASE, PUTATIVE (AFU_ORTHOLOGUE AFUA_1G13950)-RELATED"/>
    <property type="match status" value="1"/>
</dbReference>
<gene>
    <name evidence="3" type="ORF">ABVK25_010007</name>
</gene>
<dbReference type="PROSITE" id="PS00061">
    <property type="entry name" value="ADH_SHORT"/>
    <property type="match status" value="1"/>
</dbReference>
<dbReference type="PRINTS" id="PR00081">
    <property type="entry name" value="GDHRDH"/>
</dbReference>
<dbReference type="Proteomes" id="UP001590951">
    <property type="component" value="Unassembled WGS sequence"/>
</dbReference>
<dbReference type="Gene3D" id="3.40.50.720">
    <property type="entry name" value="NAD(P)-binding Rossmann-like Domain"/>
    <property type="match status" value="1"/>
</dbReference>
<evidence type="ECO:0000313" key="4">
    <source>
        <dbReference type="Proteomes" id="UP001590951"/>
    </source>
</evidence>
<evidence type="ECO:0000256" key="1">
    <source>
        <dbReference type="ARBA" id="ARBA00022857"/>
    </source>
</evidence>
<keyword evidence="1" id="KW-0521">NADP</keyword>
<comment type="caution">
    <text evidence="3">The sequence shown here is derived from an EMBL/GenBank/DDBJ whole genome shotgun (WGS) entry which is preliminary data.</text>
</comment>
<evidence type="ECO:0000313" key="3">
    <source>
        <dbReference type="EMBL" id="KAL2049784.1"/>
    </source>
</evidence>
<dbReference type="SUPFAM" id="SSF51735">
    <property type="entry name" value="NAD(P)-binding Rossmann-fold domains"/>
    <property type="match status" value="1"/>
</dbReference>
<organism evidence="3 4">
    <name type="scientific">Lepraria finkii</name>
    <dbReference type="NCBI Taxonomy" id="1340010"/>
    <lineage>
        <taxon>Eukaryota</taxon>
        <taxon>Fungi</taxon>
        <taxon>Dikarya</taxon>
        <taxon>Ascomycota</taxon>
        <taxon>Pezizomycotina</taxon>
        <taxon>Lecanoromycetes</taxon>
        <taxon>OSLEUM clade</taxon>
        <taxon>Lecanoromycetidae</taxon>
        <taxon>Lecanorales</taxon>
        <taxon>Lecanorineae</taxon>
        <taxon>Stereocaulaceae</taxon>
        <taxon>Lepraria</taxon>
    </lineage>
</organism>
<dbReference type="EMBL" id="JBHFEH010000058">
    <property type="protein sequence ID" value="KAL2049784.1"/>
    <property type="molecule type" value="Genomic_DNA"/>
</dbReference>
<dbReference type="InterPro" id="IPR051911">
    <property type="entry name" value="SDR_oxidoreductase"/>
</dbReference>
<dbReference type="PANTHER" id="PTHR43976">
    <property type="entry name" value="SHORT CHAIN DEHYDROGENASE"/>
    <property type="match status" value="1"/>
</dbReference>
<dbReference type="Pfam" id="PF00106">
    <property type="entry name" value="adh_short"/>
    <property type="match status" value="1"/>
</dbReference>
<accession>A0ABR4AVT8</accession>
<dbReference type="InterPro" id="IPR020904">
    <property type="entry name" value="Sc_DH/Rdtase_CS"/>
</dbReference>
<evidence type="ECO:0008006" key="5">
    <source>
        <dbReference type="Google" id="ProtNLM"/>
    </source>
</evidence>
<name>A0ABR4AVT8_9LECA</name>
<dbReference type="InterPro" id="IPR036291">
    <property type="entry name" value="NAD(P)-bd_dom_sf"/>
</dbReference>
<comment type="similarity">
    <text evidence="2">Belongs to the short-chain dehydrogenases/reductases (SDR) family.</text>
</comment>
<reference evidence="3 4" key="1">
    <citation type="submission" date="2024-09" db="EMBL/GenBank/DDBJ databases">
        <title>Rethinking Asexuality: The Enigmatic Case of Functional Sexual Genes in Lepraria (Stereocaulaceae).</title>
        <authorList>
            <person name="Doellman M."/>
            <person name="Sun Y."/>
            <person name="Barcenas-Pena A."/>
            <person name="Lumbsch H.T."/>
            <person name="Grewe F."/>
        </authorList>
    </citation>
    <scope>NUCLEOTIDE SEQUENCE [LARGE SCALE GENOMIC DNA]</scope>
    <source>
        <strain evidence="3 4">Grewe 0041</strain>
    </source>
</reference>
<dbReference type="PRINTS" id="PR00080">
    <property type="entry name" value="SDRFAMILY"/>
</dbReference>